<keyword evidence="1" id="KW-0472">Membrane</keyword>
<keyword evidence="1" id="KW-1133">Transmembrane helix</keyword>
<evidence type="ECO:0000256" key="1">
    <source>
        <dbReference type="SAM" id="Phobius"/>
    </source>
</evidence>
<accession>A0ABW5ZPX7</accession>
<evidence type="ECO:0000313" key="2">
    <source>
        <dbReference type="EMBL" id="MFD2914622.1"/>
    </source>
</evidence>
<dbReference type="EMBL" id="JBHUOS010000001">
    <property type="protein sequence ID" value="MFD2914622.1"/>
    <property type="molecule type" value="Genomic_DNA"/>
</dbReference>
<protein>
    <submittedName>
        <fullName evidence="2">Uncharacterized protein</fullName>
    </submittedName>
</protein>
<sequence length="410" mass="47897">MTKKKYKPKKILKIIGGVIIFFTLPTLLLFAFMYFKYNEDLPTGEQGTAADQLATRMLNTLNHDAYKATDYIEFTFKKRHHYKWNKTENTCEVYWKNVKVDLDLADHSKSHVYFSEEKYEGKEKQDYIQKAVDYFNNDTFWLVAPYKVFDEGVERRLVKTEDNENALLITYTNGGSTPGDSYLWHFDENGKPKSYQMWVDILPINGLEASWNDWTTTDTGAELPTFHKLLAFGLEIEGLKTLKSQYQLTEVKCNTEEFTINESGFEDLTKIIKTCEFGKFVSISTGNPNYQGKYYYDYTLFKKVGDSLILIKNSELFNSEIVMIEKMINEETQAHYDNLKNNPELKECVDLIKLKYYSIDEMAISFEESDKISFHIDYNLTSACDNVNGTIHALELENIEYFFKVEDFLK</sequence>
<dbReference type="RefSeq" id="WP_241738302.1">
    <property type="nucleotide sequence ID" value="NZ_JADILU010000003.1"/>
</dbReference>
<keyword evidence="3" id="KW-1185">Reference proteome</keyword>
<proteinExistence type="predicted"/>
<name>A0ABW5ZPX7_9FLAO</name>
<organism evidence="2 3">
    <name type="scientific">Psychroserpens luteus</name>
    <dbReference type="NCBI Taxonomy" id="1434066"/>
    <lineage>
        <taxon>Bacteria</taxon>
        <taxon>Pseudomonadati</taxon>
        <taxon>Bacteroidota</taxon>
        <taxon>Flavobacteriia</taxon>
        <taxon>Flavobacteriales</taxon>
        <taxon>Flavobacteriaceae</taxon>
        <taxon>Psychroserpens</taxon>
    </lineage>
</organism>
<gene>
    <name evidence="2" type="ORF">ACFS29_03145</name>
</gene>
<reference evidence="3" key="1">
    <citation type="journal article" date="2019" name="Int. J. Syst. Evol. Microbiol.">
        <title>The Global Catalogue of Microorganisms (GCM) 10K type strain sequencing project: providing services to taxonomists for standard genome sequencing and annotation.</title>
        <authorList>
            <consortium name="The Broad Institute Genomics Platform"/>
            <consortium name="The Broad Institute Genome Sequencing Center for Infectious Disease"/>
            <person name="Wu L."/>
            <person name="Ma J."/>
        </authorList>
    </citation>
    <scope>NUCLEOTIDE SEQUENCE [LARGE SCALE GENOMIC DNA]</scope>
    <source>
        <strain evidence="3">KCTC 32514</strain>
    </source>
</reference>
<evidence type="ECO:0000313" key="3">
    <source>
        <dbReference type="Proteomes" id="UP001597548"/>
    </source>
</evidence>
<feature type="transmembrane region" description="Helical" evidence="1">
    <location>
        <begin position="12"/>
        <end position="35"/>
    </location>
</feature>
<comment type="caution">
    <text evidence="2">The sequence shown here is derived from an EMBL/GenBank/DDBJ whole genome shotgun (WGS) entry which is preliminary data.</text>
</comment>
<dbReference type="Proteomes" id="UP001597548">
    <property type="component" value="Unassembled WGS sequence"/>
</dbReference>
<keyword evidence="1" id="KW-0812">Transmembrane</keyword>